<dbReference type="InterPro" id="IPR002575">
    <property type="entry name" value="Aminoglycoside_PTrfase"/>
</dbReference>
<dbReference type="OrthoDB" id="2906425at2759"/>
<name>A0A8H6W4V8_9AGAR</name>
<dbReference type="Gene3D" id="3.90.1200.10">
    <property type="match status" value="1"/>
</dbReference>
<dbReference type="EMBL" id="JACAZF010000007">
    <property type="protein sequence ID" value="KAF7299319.1"/>
    <property type="molecule type" value="Genomic_DNA"/>
</dbReference>
<keyword evidence="4" id="KW-1185">Reference proteome</keyword>
<keyword evidence="1" id="KW-0472">Membrane</keyword>
<dbReference type="RefSeq" id="XP_037218707.1">
    <property type="nucleotide sequence ID" value="XM_037365465.1"/>
</dbReference>
<sequence>MTTDSSCEDSEVLRASSELSLPLETTTAQEEASQAFLASWDPVLAHAVSTLAGQLSIARVREKIDTHLGLLDLEELKARAFHVKSVPVTALHLLAVGGSNLIFLLVLLDNTDFLARIRRPSSWILPEQVTAEFLSEIATMRFIAAHTTIPVPALLGWNESAEPVGAPYMFMERVAGVPLAVVSHLFSREAWLQVAAQTAEFEEQLVNHPLKAIGSIVDVDGTVGPPLPHQLRVPPCEAALSSSRDYLMARLREAQSHIPDDVAWREGREYYPDREADTLTRDDLHRALSRIHDHCATLTATPDVFRLTHADWHSLNVLVRSAEDPTIVAVVDWQGAQVRPYWDERYHLFVTTLFQGFSEDGVAVPEDEVIEHYMARMENEPWPESDFWLDARVIVDSDPTGVTREEVERVLEYCVASS</sequence>
<dbReference type="InterPro" id="IPR011009">
    <property type="entry name" value="Kinase-like_dom_sf"/>
</dbReference>
<keyword evidence="1" id="KW-0812">Transmembrane</keyword>
<organism evidence="3 4">
    <name type="scientific">Mycena indigotica</name>
    <dbReference type="NCBI Taxonomy" id="2126181"/>
    <lineage>
        <taxon>Eukaryota</taxon>
        <taxon>Fungi</taxon>
        <taxon>Dikarya</taxon>
        <taxon>Basidiomycota</taxon>
        <taxon>Agaricomycotina</taxon>
        <taxon>Agaricomycetes</taxon>
        <taxon>Agaricomycetidae</taxon>
        <taxon>Agaricales</taxon>
        <taxon>Marasmiineae</taxon>
        <taxon>Mycenaceae</taxon>
        <taxon>Mycena</taxon>
    </lineage>
</organism>
<accession>A0A8H6W4V8</accession>
<keyword evidence="1" id="KW-1133">Transmembrane helix</keyword>
<dbReference type="AlphaFoldDB" id="A0A8H6W4V8"/>
<dbReference type="Proteomes" id="UP000636479">
    <property type="component" value="Unassembled WGS sequence"/>
</dbReference>
<dbReference type="PANTHER" id="PTHR21310">
    <property type="entry name" value="AMINOGLYCOSIDE PHOSPHOTRANSFERASE-RELATED-RELATED"/>
    <property type="match status" value="1"/>
</dbReference>
<protein>
    <submittedName>
        <fullName evidence="3">Altered inheritance of mitochondria protein 9, mitochondrial</fullName>
    </submittedName>
</protein>
<evidence type="ECO:0000259" key="2">
    <source>
        <dbReference type="Pfam" id="PF01636"/>
    </source>
</evidence>
<reference evidence="3" key="1">
    <citation type="submission" date="2020-05" db="EMBL/GenBank/DDBJ databases">
        <title>Mycena genomes resolve the evolution of fungal bioluminescence.</title>
        <authorList>
            <person name="Tsai I.J."/>
        </authorList>
    </citation>
    <scope>NUCLEOTIDE SEQUENCE</scope>
    <source>
        <strain evidence="3">171206Taipei</strain>
    </source>
</reference>
<dbReference type="Pfam" id="PF01636">
    <property type="entry name" value="APH"/>
    <property type="match status" value="1"/>
</dbReference>
<evidence type="ECO:0000313" key="4">
    <source>
        <dbReference type="Proteomes" id="UP000636479"/>
    </source>
</evidence>
<dbReference type="InterPro" id="IPR051678">
    <property type="entry name" value="AGP_Transferase"/>
</dbReference>
<feature type="domain" description="Aminoglycoside phosphotransferase" evidence="2">
    <location>
        <begin position="94"/>
        <end position="340"/>
    </location>
</feature>
<gene>
    <name evidence="3" type="ORF">MIND_00880900</name>
</gene>
<dbReference type="SUPFAM" id="SSF56112">
    <property type="entry name" value="Protein kinase-like (PK-like)"/>
    <property type="match status" value="1"/>
</dbReference>
<evidence type="ECO:0000313" key="3">
    <source>
        <dbReference type="EMBL" id="KAF7299319.1"/>
    </source>
</evidence>
<feature type="transmembrane region" description="Helical" evidence="1">
    <location>
        <begin position="86"/>
        <end position="108"/>
    </location>
</feature>
<proteinExistence type="predicted"/>
<evidence type="ECO:0000256" key="1">
    <source>
        <dbReference type="SAM" id="Phobius"/>
    </source>
</evidence>
<dbReference type="GeneID" id="59347981"/>
<dbReference type="PANTHER" id="PTHR21310:SF15">
    <property type="entry name" value="AMINOGLYCOSIDE PHOSPHOTRANSFERASE DOMAIN-CONTAINING PROTEIN"/>
    <property type="match status" value="1"/>
</dbReference>
<dbReference type="Gene3D" id="3.30.200.20">
    <property type="entry name" value="Phosphorylase Kinase, domain 1"/>
    <property type="match status" value="1"/>
</dbReference>
<comment type="caution">
    <text evidence="3">The sequence shown here is derived from an EMBL/GenBank/DDBJ whole genome shotgun (WGS) entry which is preliminary data.</text>
</comment>